<evidence type="ECO:0000259" key="1">
    <source>
        <dbReference type="PROSITE" id="PS50104"/>
    </source>
</evidence>
<dbReference type="AlphaFoldDB" id="A0AA88Y287"/>
<name>A0AA88Y287_PINIB</name>
<sequence>MAEGGDQESNDEVVGWINEIPSADVVIFYTHENEYRISKTILSYLTEGNIKYIHPEEHFTPGGREIEDIAKAISKSRKTLIILSKKRKEHLQFSLEIYLALEQGMRTNEMTVMILLIDGMTRDDVPEALPVLKHACQMELIDNLHERCMDQLCSVILQPPLSLSQRLPAGNFAVGMAWSHFAGYLRNILPALPAAIKKSDFFQDNVGRMSTCFFMLCPLSARGHNKISDADSNLEYMGHIDVPPYYKPSVYKVKIENEKGKTEEYYVCAEYPSAMLAIGHICDQALALLSPQERRLEVQRFRYKLEEIINHHNNPECNGRAKCIVFDDESKGEEGSPSHQLGRSVKEAISEGCSRPLVDSVHQSSRSSLDRSEINDVCFLYCDDGNQSPGNDNSYIFSMRRKLEEKRLRCAIARLPKDPPVEIQSRIEESRWIAVLLSRDAMRHSYMMNAWLISLLKDCIQKNKLRILVLLRDVEAEKIPDFIHWVTYIDTGKEPDYVERIEEILKGMTVSMDSQVPVGDVSFGLAWAFHVNYLRHVLPDISERIQQRMGEDDIRKMRVGTREVKLSKYLLEIVPKSCRFHRILTEIDDKIEGPYDVKSIEKHLAGTKKVIPCKLYRIQGTVCDYYFAGEIFAPVKALKAMHESMIGGLSNSQMNSQREKTATLLRSILESKATPEELQNKCKIINYDDESSYKRDLSDVIKDEIEHQGSEVHLDNYGKWLQKQKES</sequence>
<dbReference type="GO" id="GO:0035438">
    <property type="term" value="F:cyclic-di-GMP binding"/>
    <property type="evidence" value="ECO:0007669"/>
    <property type="project" value="TreeGrafter"/>
</dbReference>
<dbReference type="GO" id="GO:0045087">
    <property type="term" value="P:innate immune response"/>
    <property type="evidence" value="ECO:0007669"/>
    <property type="project" value="TreeGrafter"/>
</dbReference>
<dbReference type="GO" id="GO:0016239">
    <property type="term" value="P:positive regulation of macroautophagy"/>
    <property type="evidence" value="ECO:0007669"/>
    <property type="project" value="TreeGrafter"/>
</dbReference>
<dbReference type="GO" id="GO:0032481">
    <property type="term" value="P:positive regulation of type I interferon production"/>
    <property type="evidence" value="ECO:0007669"/>
    <property type="project" value="InterPro"/>
</dbReference>
<dbReference type="PROSITE" id="PS50104">
    <property type="entry name" value="TIR"/>
    <property type="match status" value="1"/>
</dbReference>
<dbReference type="PANTHER" id="PTHR34339">
    <property type="entry name" value="STIMULATOR OF INTERFERON GENES PROTEIN"/>
    <property type="match status" value="1"/>
</dbReference>
<dbReference type="GO" id="GO:0005789">
    <property type="term" value="C:endoplasmic reticulum membrane"/>
    <property type="evidence" value="ECO:0007669"/>
    <property type="project" value="TreeGrafter"/>
</dbReference>
<dbReference type="Gene3D" id="3.40.50.10140">
    <property type="entry name" value="Toll/interleukin-1 receptor homology (TIR) domain"/>
    <property type="match status" value="2"/>
</dbReference>
<accession>A0AA88Y287</accession>
<reference evidence="2" key="1">
    <citation type="submission" date="2019-08" db="EMBL/GenBank/DDBJ databases">
        <title>The improved chromosome-level genome for the pearl oyster Pinctada fucata martensii using PacBio sequencing and Hi-C.</title>
        <authorList>
            <person name="Zheng Z."/>
        </authorList>
    </citation>
    <scope>NUCLEOTIDE SEQUENCE</scope>
    <source>
        <strain evidence="2">ZZ-2019</strain>
        <tissue evidence="2">Adductor muscle</tissue>
    </source>
</reference>
<gene>
    <name evidence="2" type="ORF">FSP39_025505</name>
</gene>
<dbReference type="SUPFAM" id="SSF52200">
    <property type="entry name" value="Toll/Interleukin receptor TIR domain"/>
    <property type="match status" value="2"/>
</dbReference>
<organism evidence="2 3">
    <name type="scientific">Pinctada imbricata</name>
    <name type="common">Atlantic pearl-oyster</name>
    <name type="synonym">Pinctada martensii</name>
    <dbReference type="NCBI Taxonomy" id="66713"/>
    <lineage>
        <taxon>Eukaryota</taxon>
        <taxon>Metazoa</taxon>
        <taxon>Spiralia</taxon>
        <taxon>Lophotrochozoa</taxon>
        <taxon>Mollusca</taxon>
        <taxon>Bivalvia</taxon>
        <taxon>Autobranchia</taxon>
        <taxon>Pteriomorphia</taxon>
        <taxon>Pterioida</taxon>
        <taxon>Pterioidea</taxon>
        <taxon>Pteriidae</taxon>
        <taxon>Pinctada</taxon>
    </lineage>
</organism>
<dbReference type="GO" id="GO:0061507">
    <property type="term" value="F:2',3'-cyclic GMP-AMP binding"/>
    <property type="evidence" value="ECO:0007669"/>
    <property type="project" value="TreeGrafter"/>
</dbReference>
<protein>
    <recommendedName>
        <fullName evidence="1">TIR domain-containing protein</fullName>
    </recommendedName>
</protein>
<comment type="caution">
    <text evidence="2">The sequence shown here is derived from an EMBL/GenBank/DDBJ whole genome shotgun (WGS) entry which is preliminary data.</text>
</comment>
<proteinExistence type="predicted"/>
<dbReference type="GO" id="GO:0002218">
    <property type="term" value="P:activation of innate immune response"/>
    <property type="evidence" value="ECO:0007669"/>
    <property type="project" value="InterPro"/>
</dbReference>
<dbReference type="GO" id="GO:0061709">
    <property type="term" value="P:reticulophagy"/>
    <property type="evidence" value="ECO:0007669"/>
    <property type="project" value="TreeGrafter"/>
</dbReference>
<dbReference type="GO" id="GO:0005776">
    <property type="term" value="C:autophagosome"/>
    <property type="evidence" value="ECO:0007669"/>
    <property type="project" value="TreeGrafter"/>
</dbReference>
<dbReference type="InterPro" id="IPR038623">
    <property type="entry name" value="STING_C_sf"/>
</dbReference>
<evidence type="ECO:0000313" key="2">
    <source>
        <dbReference type="EMBL" id="KAK3096304.1"/>
    </source>
</evidence>
<evidence type="ECO:0000313" key="3">
    <source>
        <dbReference type="Proteomes" id="UP001186944"/>
    </source>
</evidence>
<dbReference type="InterPro" id="IPR029158">
    <property type="entry name" value="STING"/>
</dbReference>
<dbReference type="GO" id="GO:0000045">
    <property type="term" value="P:autophagosome assembly"/>
    <property type="evidence" value="ECO:0007669"/>
    <property type="project" value="TreeGrafter"/>
</dbReference>
<dbReference type="EMBL" id="VSWD01000008">
    <property type="protein sequence ID" value="KAK3096304.1"/>
    <property type="molecule type" value="Genomic_DNA"/>
</dbReference>
<dbReference type="InterPro" id="IPR000157">
    <property type="entry name" value="TIR_dom"/>
</dbReference>
<dbReference type="Proteomes" id="UP001186944">
    <property type="component" value="Unassembled WGS sequence"/>
</dbReference>
<dbReference type="InterPro" id="IPR055432">
    <property type="entry name" value="STING_LBD"/>
</dbReference>
<dbReference type="GO" id="GO:0007165">
    <property type="term" value="P:signal transduction"/>
    <property type="evidence" value="ECO:0007669"/>
    <property type="project" value="InterPro"/>
</dbReference>
<feature type="domain" description="TIR" evidence="1">
    <location>
        <begin position="21"/>
        <end position="161"/>
    </location>
</feature>
<dbReference type="InterPro" id="IPR035897">
    <property type="entry name" value="Toll_tir_struct_dom_sf"/>
</dbReference>
<keyword evidence="3" id="KW-1185">Reference proteome</keyword>
<dbReference type="PANTHER" id="PTHR34339:SF1">
    <property type="entry name" value="STIMULATOR OF INTERFERON GENES PROTEIN"/>
    <property type="match status" value="1"/>
</dbReference>
<dbReference type="Gene3D" id="1.20.5.5200">
    <property type="match status" value="2"/>
</dbReference>
<dbReference type="Pfam" id="PF15009">
    <property type="entry name" value="STING_LBD"/>
    <property type="match status" value="2"/>
</dbReference>
<dbReference type="Gene3D" id="3.40.50.12100">
    <property type="entry name" value="Stimulator of interferon genes protein"/>
    <property type="match status" value="2"/>
</dbReference>